<evidence type="ECO:0000313" key="3">
    <source>
        <dbReference type="Proteomes" id="UP000070501"/>
    </source>
</evidence>
<feature type="non-terminal residue" evidence="2">
    <location>
        <position position="293"/>
    </location>
</feature>
<keyword evidence="3" id="KW-1185">Reference proteome</keyword>
<feature type="region of interest" description="Disordered" evidence="1">
    <location>
        <begin position="1"/>
        <end position="102"/>
    </location>
</feature>
<dbReference type="OrthoDB" id="411394at2759"/>
<dbReference type="AlphaFoldDB" id="A0A136IJY5"/>
<name>A0A136IJY5_9PEZI</name>
<dbReference type="InParanoid" id="A0A136IJY5"/>
<protein>
    <submittedName>
        <fullName evidence="2">Uncharacterized protein</fullName>
    </submittedName>
</protein>
<reference evidence="3" key="1">
    <citation type="submission" date="2016-02" db="EMBL/GenBank/DDBJ databases">
        <title>Draft genome sequence of Microdochium bolleyi, a fungal endophyte of beachgrass.</title>
        <authorList>
            <consortium name="DOE Joint Genome Institute"/>
            <person name="David A.S."/>
            <person name="May G."/>
            <person name="Haridas S."/>
            <person name="Lim J."/>
            <person name="Wang M."/>
            <person name="Labutti K."/>
            <person name="Lipzen A."/>
            <person name="Barry K."/>
            <person name="Grigoriev I.V."/>
        </authorList>
    </citation>
    <scope>NUCLEOTIDE SEQUENCE [LARGE SCALE GENOMIC DNA]</scope>
    <source>
        <strain evidence="3">J235TASD1</strain>
    </source>
</reference>
<feature type="compositionally biased region" description="Basic and acidic residues" evidence="1">
    <location>
        <begin position="7"/>
        <end position="92"/>
    </location>
</feature>
<dbReference type="EMBL" id="KQ964288">
    <property type="protein sequence ID" value="KXJ85266.1"/>
    <property type="molecule type" value="Genomic_DNA"/>
</dbReference>
<dbReference type="STRING" id="196109.A0A136IJY5"/>
<evidence type="ECO:0000313" key="2">
    <source>
        <dbReference type="EMBL" id="KXJ85266.1"/>
    </source>
</evidence>
<organism evidence="2 3">
    <name type="scientific">Microdochium bolleyi</name>
    <dbReference type="NCBI Taxonomy" id="196109"/>
    <lineage>
        <taxon>Eukaryota</taxon>
        <taxon>Fungi</taxon>
        <taxon>Dikarya</taxon>
        <taxon>Ascomycota</taxon>
        <taxon>Pezizomycotina</taxon>
        <taxon>Sordariomycetes</taxon>
        <taxon>Xylariomycetidae</taxon>
        <taxon>Xylariales</taxon>
        <taxon>Microdochiaceae</taxon>
        <taxon>Microdochium</taxon>
    </lineage>
</organism>
<evidence type="ECO:0000256" key="1">
    <source>
        <dbReference type="SAM" id="MobiDB-lite"/>
    </source>
</evidence>
<dbReference type="Proteomes" id="UP000070501">
    <property type="component" value="Unassembled WGS sequence"/>
</dbReference>
<sequence>MDDNEIDSLRRQLREAQKRADDASREKEVQQQRAESERRRAESERRRAESERRRAAEASREGEIQRQRAESERQRADSERQRADSERQRAEDAAAQSQQTTLPGYITNCHRYLDLNVAVESDKSLTTKGSITNPQDKLVPRTLKPWTDFLEQQRSIHGRLYSVFPVDKQVFESIKFLEELGGRLARKKIANERDLEYVQHNIVETPVANIVESLRDHDATKQSFSLGLGLTFDNHPNVLSDGADEPMQRRAVHDSNQLRADQVCVYRHDDVGGTQRSLAFVVEYKPPHKLTLP</sequence>
<proteinExistence type="predicted"/>
<accession>A0A136IJY5</accession>
<gene>
    <name evidence="2" type="ORF">Micbo1qcDRAFT_169548</name>
</gene>